<dbReference type="PANTHER" id="PTHR30469">
    <property type="entry name" value="MULTIDRUG RESISTANCE PROTEIN MDTA"/>
    <property type="match status" value="1"/>
</dbReference>
<sequence>MRLTIIAFLPIALLAACGGDKGAKTPDAPLVKAEAVTSQRFVDRIDAVGTALANEQVILAAPVTERITKLNFRDGGYVGAGQVVAVLALGQEDASLAEAAARQREADLQLGRLEQLKARGFATKAAVDTQVALAGAARASASSARASIDDRVIRAPFGGWLSLRNISLGAIVTAGTEIATISDVSRIKLDFSVPETLLASLAPGQAIAAIAAAYPGKPFRGVIESIDPVVNAETRAVTVRAILPNPERLLKPGMLLTVTVESAARNAVSVPELAIVGEANQSYVFLIGEGGKVKRAPVKIGARQNGVVEILQGLSPGQRIVTEGVVKLADGMKVSLAGAQNAKPAAARN</sequence>
<dbReference type="Proteomes" id="UP000549617">
    <property type="component" value="Unassembled WGS sequence"/>
</dbReference>
<dbReference type="InterPro" id="IPR006143">
    <property type="entry name" value="RND_pump_MFP"/>
</dbReference>
<dbReference type="Gene3D" id="2.40.30.170">
    <property type="match status" value="1"/>
</dbReference>
<feature type="domain" description="YknX-like C-terminal permuted SH3-like" evidence="3">
    <location>
        <begin position="268"/>
        <end position="335"/>
    </location>
</feature>
<accession>A0A7W9AIY8</accession>
<dbReference type="AlphaFoldDB" id="A0A7W9AIY8"/>
<dbReference type="InterPro" id="IPR058792">
    <property type="entry name" value="Beta-barrel_RND_2"/>
</dbReference>
<dbReference type="Pfam" id="PF25954">
    <property type="entry name" value="Beta-barrel_RND_2"/>
    <property type="match status" value="1"/>
</dbReference>
<reference evidence="4 5" key="1">
    <citation type="submission" date="2020-08" db="EMBL/GenBank/DDBJ databases">
        <title>Genomic Encyclopedia of Type Strains, Phase IV (KMG-IV): sequencing the most valuable type-strain genomes for metagenomic binning, comparative biology and taxonomic classification.</title>
        <authorList>
            <person name="Goeker M."/>
        </authorList>
    </citation>
    <scope>NUCLEOTIDE SEQUENCE [LARGE SCALE GENOMIC DNA]</scope>
    <source>
        <strain evidence="4 5">DSM 25079</strain>
    </source>
</reference>
<gene>
    <name evidence="4" type="ORF">FHS49_002573</name>
</gene>
<evidence type="ECO:0000256" key="1">
    <source>
        <dbReference type="ARBA" id="ARBA00009477"/>
    </source>
</evidence>
<dbReference type="GO" id="GO:0015562">
    <property type="term" value="F:efflux transmembrane transporter activity"/>
    <property type="evidence" value="ECO:0007669"/>
    <property type="project" value="TreeGrafter"/>
</dbReference>
<feature type="domain" description="CusB-like beta-barrel" evidence="2">
    <location>
        <begin position="189"/>
        <end position="263"/>
    </location>
</feature>
<dbReference type="GO" id="GO:1990281">
    <property type="term" value="C:efflux pump complex"/>
    <property type="evidence" value="ECO:0007669"/>
    <property type="project" value="TreeGrafter"/>
</dbReference>
<protein>
    <submittedName>
        <fullName evidence="4">Membrane fusion protein (Multidrug efflux system)</fullName>
    </submittedName>
</protein>
<dbReference type="EMBL" id="JACIJC010000004">
    <property type="protein sequence ID" value="MBB5686549.1"/>
    <property type="molecule type" value="Genomic_DNA"/>
</dbReference>
<evidence type="ECO:0000313" key="4">
    <source>
        <dbReference type="EMBL" id="MBB5686549.1"/>
    </source>
</evidence>
<dbReference type="RefSeq" id="WP_184019077.1">
    <property type="nucleotide sequence ID" value="NZ_JACIJC010000004.1"/>
</dbReference>
<evidence type="ECO:0000259" key="3">
    <source>
        <dbReference type="Pfam" id="PF25989"/>
    </source>
</evidence>
<dbReference type="Gene3D" id="2.40.50.100">
    <property type="match status" value="1"/>
</dbReference>
<evidence type="ECO:0000259" key="2">
    <source>
        <dbReference type="Pfam" id="PF25954"/>
    </source>
</evidence>
<dbReference type="FunFam" id="2.40.30.170:FF:000010">
    <property type="entry name" value="Efflux RND transporter periplasmic adaptor subunit"/>
    <property type="match status" value="1"/>
</dbReference>
<dbReference type="Gene3D" id="2.40.420.20">
    <property type="match status" value="1"/>
</dbReference>
<keyword evidence="5" id="KW-1185">Reference proteome</keyword>
<dbReference type="Pfam" id="PF25989">
    <property type="entry name" value="YknX_C"/>
    <property type="match status" value="1"/>
</dbReference>
<evidence type="ECO:0000313" key="5">
    <source>
        <dbReference type="Proteomes" id="UP000549617"/>
    </source>
</evidence>
<proteinExistence type="inferred from homology"/>
<dbReference type="NCBIfam" id="TIGR01730">
    <property type="entry name" value="RND_mfp"/>
    <property type="match status" value="1"/>
</dbReference>
<dbReference type="SUPFAM" id="SSF111369">
    <property type="entry name" value="HlyD-like secretion proteins"/>
    <property type="match status" value="1"/>
</dbReference>
<dbReference type="PROSITE" id="PS51257">
    <property type="entry name" value="PROKAR_LIPOPROTEIN"/>
    <property type="match status" value="1"/>
</dbReference>
<dbReference type="Gene3D" id="1.10.287.470">
    <property type="entry name" value="Helix hairpin bin"/>
    <property type="match status" value="1"/>
</dbReference>
<dbReference type="InterPro" id="IPR058637">
    <property type="entry name" value="YknX-like_C"/>
</dbReference>
<dbReference type="PANTHER" id="PTHR30469:SF16">
    <property type="entry name" value="HAE1 FAMILY EFFLUX PUMP MFP COMPONENT"/>
    <property type="match status" value="1"/>
</dbReference>
<organism evidence="4 5">
    <name type="scientific">Sphingobium boeckii</name>
    <dbReference type="NCBI Taxonomy" id="1082345"/>
    <lineage>
        <taxon>Bacteria</taxon>
        <taxon>Pseudomonadati</taxon>
        <taxon>Pseudomonadota</taxon>
        <taxon>Alphaproteobacteria</taxon>
        <taxon>Sphingomonadales</taxon>
        <taxon>Sphingomonadaceae</taxon>
        <taxon>Sphingobium</taxon>
    </lineage>
</organism>
<name>A0A7W9AIY8_9SPHN</name>
<comment type="caution">
    <text evidence="4">The sequence shown here is derived from an EMBL/GenBank/DDBJ whole genome shotgun (WGS) entry which is preliminary data.</text>
</comment>
<comment type="similarity">
    <text evidence="1">Belongs to the membrane fusion protein (MFP) (TC 8.A.1) family.</text>
</comment>